<dbReference type="PANTHER" id="PTHR35337">
    <property type="entry name" value="SLR1478 PROTEIN"/>
    <property type="match status" value="1"/>
</dbReference>
<evidence type="ECO:0000256" key="1">
    <source>
        <dbReference type="SAM" id="Phobius"/>
    </source>
</evidence>
<keyword evidence="1" id="KW-0812">Transmembrane</keyword>
<keyword evidence="3" id="KW-1185">Reference proteome</keyword>
<dbReference type="Proteomes" id="UP000557307">
    <property type="component" value="Unassembled WGS sequence"/>
</dbReference>
<dbReference type="Pfam" id="PF01944">
    <property type="entry name" value="SpoIIM"/>
    <property type="match status" value="1"/>
</dbReference>
<gene>
    <name evidence="2" type="ORF">HNQ92_005016</name>
</gene>
<sequence length="333" mass="37701">MKEAVFVKQNTPRWETYESTPTQDPDELTERFIALTDDLSYARTFYPGSRITHYLNGLTAQLHRQLYRNQREDRSRIKTFWRYELPLLMYAERWRLLYALLFFTAAFFIGWVSAAHDDTFVRLILGDGYVNQTLRNIEQGDPLAVYKSSSSADMFLAITFNNIRVAFLAFVLGIFLSAGTMMVLMQNGIMLGAFQYFFHERGLLAASILKIWIHGTLEISAIVIAGCAGLVVGNSLLFPGTYTRLHSFRRGTQAGLKIVVGLVPVFVLAGFLESFVTRLTLPGWVSVSIIGLSAVFIGWYFVVYPRRLARGTLDHALPNRGKVAVERHAQGTF</sequence>
<comment type="caution">
    <text evidence="2">The sequence shown here is derived from an EMBL/GenBank/DDBJ whole genome shotgun (WGS) entry which is preliminary data.</text>
</comment>
<evidence type="ECO:0000313" key="3">
    <source>
        <dbReference type="Proteomes" id="UP000557307"/>
    </source>
</evidence>
<reference evidence="2 3" key="1">
    <citation type="submission" date="2020-08" db="EMBL/GenBank/DDBJ databases">
        <title>Genomic Encyclopedia of Type Strains, Phase IV (KMG-IV): sequencing the most valuable type-strain genomes for metagenomic binning, comparative biology and taxonomic classification.</title>
        <authorList>
            <person name="Goeker M."/>
        </authorList>
    </citation>
    <scope>NUCLEOTIDE SEQUENCE [LARGE SCALE GENOMIC DNA]</scope>
    <source>
        <strain evidence="2 3">DSM 105074</strain>
    </source>
</reference>
<feature type="transmembrane region" description="Helical" evidence="1">
    <location>
        <begin position="254"/>
        <end position="272"/>
    </location>
</feature>
<proteinExistence type="predicted"/>
<accession>A0A840TVD2</accession>
<dbReference type="RefSeq" id="WP_184178376.1">
    <property type="nucleotide sequence ID" value="NZ_JACHGF010000011.1"/>
</dbReference>
<dbReference type="InterPro" id="IPR002798">
    <property type="entry name" value="SpoIIM-like"/>
</dbReference>
<evidence type="ECO:0000313" key="2">
    <source>
        <dbReference type="EMBL" id="MBB5286855.1"/>
    </source>
</evidence>
<dbReference type="PANTHER" id="PTHR35337:SF1">
    <property type="entry name" value="SLR1478 PROTEIN"/>
    <property type="match status" value="1"/>
</dbReference>
<organism evidence="2 3">
    <name type="scientific">Rhabdobacter roseus</name>
    <dbReference type="NCBI Taxonomy" id="1655419"/>
    <lineage>
        <taxon>Bacteria</taxon>
        <taxon>Pseudomonadati</taxon>
        <taxon>Bacteroidota</taxon>
        <taxon>Cytophagia</taxon>
        <taxon>Cytophagales</taxon>
        <taxon>Cytophagaceae</taxon>
        <taxon>Rhabdobacter</taxon>
    </lineage>
</organism>
<feature type="transmembrane region" description="Helical" evidence="1">
    <location>
        <begin position="96"/>
        <end position="114"/>
    </location>
</feature>
<protein>
    <submittedName>
        <fullName evidence="2">Putative membrane protein SpoIIM required for sporulation</fullName>
    </submittedName>
</protein>
<feature type="transmembrane region" description="Helical" evidence="1">
    <location>
        <begin position="163"/>
        <end position="184"/>
    </location>
</feature>
<dbReference type="EMBL" id="JACHGF010000011">
    <property type="protein sequence ID" value="MBB5286855.1"/>
    <property type="molecule type" value="Genomic_DNA"/>
</dbReference>
<keyword evidence="1" id="KW-0472">Membrane</keyword>
<feature type="transmembrane region" description="Helical" evidence="1">
    <location>
        <begin position="284"/>
        <end position="303"/>
    </location>
</feature>
<dbReference type="AlphaFoldDB" id="A0A840TVD2"/>
<feature type="transmembrane region" description="Helical" evidence="1">
    <location>
        <begin position="219"/>
        <end position="242"/>
    </location>
</feature>
<name>A0A840TVD2_9BACT</name>
<keyword evidence="1" id="KW-1133">Transmembrane helix</keyword>